<dbReference type="InterPro" id="IPR050860">
    <property type="entry name" value="FeoB_GTPase"/>
</dbReference>
<evidence type="ECO:0000256" key="9">
    <source>
        <dbReference type="ARBA" id="ARBA00023065"/>
    </source>
</evidence>
<dbReference type="Pfam" id="PF17910">
    <property type="entry name" value="FeoB_Cyto"/>
    <property type="match status" value="1"/>
</dbReference>
<keyword evidence="4 13" id="KW-0410">Iron transport</keyword>
<sequence length="767" mass="83076">MKNTTLALTGNPNVGKTTLFNQLTGARQRVGNWAGVTVERKEGRFTTAQHQVKLVDLPGCYSLTTLSEQASLDEQIACQYLLSMEASLVINVVDASNLERNLYLTLQLLEMGLPCIIALNMLDMAESQQLRIDIAALEQALGCPVVPLVSTRGRGIDRLKQAIDHYPPRCAQIAVAYPAAVQQAVAQLAAAMAAPLSQAQKKWLALQMLEGDIWSQQQAVDAARLLPAVSRQAGADVAQSIISSRYQTIETLCCQAIQQQGTRKGVSQHLDRLTMSRWLGLPFFLLVMYLMFFLAINLGGALQPLFDLGSAALFIQGTQWLGITLHLPEWLTLFLAQGIGGGINTVMPLIPQIGMMYLFLSLLEDSGYMARAAFVMDRLMQALGLPGKSFVPLIVGFGCNVPSVMGARTLDAPRERLITVLMAPFISCGARLAIFAVFAAAFFGQRGALVVFSLYLLGMGAAITTGLLLKHTLMRGAASPFVMELPTWHVPHLKSLLLQTWQRLRGFALRAGKVIVLVSVVIGGLNSFTFSGQPVSNLNDSALASVSRTLTPLLSPIGVQRDNWQATVGLLTGAMAKEVVVGTLNTLYTAEALQRQPFDAAQFSLIDQLKDAAEQTWQSVRATFSLSVLANPIEASKGDAEMASGAMGTMHSKFASDAAAYSYLIFVLLYVPCVSVMGAIARESSARWMLFSVVWGIDLAYSLSALFYQLARFDQHPRSSLLIIASVILINALLLLVLRRIRIRPGLIPVKNVVSGCSGCAKSDNCH</sequence>
<protein>
    <recommendedName>
        <fullName evidence="12 13">Ferrous iron transport protein B</fullName>
    </recommendedName>
</protein>
<evidence type="ECO:0000256" key="8">
    <source>
        <dbReference type="ARBA" id="ARBA00023004"/>
    </source>
</evidence>
<comment type="function">
    <text evidence="13">Probable transporter of a GTP-driven Fe(2+) uptake system.</text>
</comment>
<evidence type="ECO:0000256" key="1">
    <source>
        <dbReference type="ARBA" id="ARBA00004651"/>
    </source>
</evidence>
<feature type="transmembrane region" description="Helical" evidence="13">
    <location>
        <begin position="449"/>
        <end position="469"/>
    </location>
</feature>
<dbReference type="PANTHER" id="PTHR43185:SF1">
    <property type="entry name" value="FE(2+) TRANSPORTER FEOB"/>
    <property type="match status" value="1"/>
</dbReference>
<accession>A0ABU8DFG2</accession>
<evidence type="ECO:0000256" key="7">
    <source>
        <dbReference type="ARBA" id="ARBA00022989"/>
    </source>
</evidence>
<feature type="transmembrane region" description="Helical" evidence="13">
    <location>
        <begin position="278"/>
        <end position="296"/>
    </location>
</feature>
<evidence type="ECO:0000256" key="5">
    <source>
        <dbReference type="ARBA" id="ARBA00022692"/>
    </source>
</evidence>
<comment type="similarity">
    <text evidence="13">Belongs to the TRAFAC class TrmE-Era-EngA-EngB-Septin-like GTPase superfamily. FeoB GTPase (TC 9.A.8) family.</text>
</comment>
<evidence type="ECO:0000259" key="14">
    <source>
        <dbReference type="PROSITE" id="PS51711"/>
    </source>
</evidence>
<feature type="transmembrane region" description="Helical" evidence="13">
    <location>
        <begin position="660"/>
        <end position="681"/>
    </location>
</feature>
<dbReference type="PANTHER" id="PTHR43185">
    <property type="entry name" value="FERROUS IRON TRANSPORT PROTEIN B"/>
    <property type="match status" value="1"/>
</dbReference>
<evidence type="ECO:0000313" key="15">
    <source>
        <dbReference type="EMBL" id="MEI2681324.1"/>
    </source>
</evidence>
<feature type="domain" description="FeoB-type G" evidence="14">
    <location>
        <begin position="3"/>
        <end position="169"/>
    </location>
</feature>
<dbReference type="NCBIfam" id="NF007105">
    <property type="entry name" value="PRK09554.1"/>
    <property type="match status" value="1"/>
</dbReference>
<dbReference type="Gene3D" id="1.10.287.1770">
    <property type="match status" value="1"/>
</dbReference>
<feature type="transmembrane region" description="Helical" evidence="13">
    <location>
        <begin position="383"/>
        <end position="405"/>
    </location>
</feature>
<dbReference type="Proteomes" id="UP001306592">
    <property type="component" value="Unassembled WGS sequence"/>
</dbReference>
<dbReference type="RefSeq" id="WP_336202670.1">
    <property type="nucleotide sequence ID" value="NZ_JBANEI010000003.1"/>
</dbReference>
<dbReference type="InterPro" id="IPR030389">
    <property type="entry name" value="G_FEOB_dom"/>
</dbReference>
<evidence type="ECO:0000256" key="10">
    <source>
        <dbReference type="ARBA" id="ARBA00023134"/>
    </source>
</evidence>
<evidence type="ECO:0000256" key="12">
    <source>
        <dbReference type="NCBIfam" id="TIGR00437"/>
    </source>
</evidence>
<dbReference type="Pfam" id="PF07670">
    <property type="entry name" value="Gate"/>
    <property type="match status" value="2"/>
</dbReference>
<dbReference type="CDD" id="cd01879">
    <property type="entry name" value="FeoB"/>
    <property type="match status" value="1"/>
</dbReference>
<keyword evidence="7 13" id="KW-1133">Transmembrane helix</keyword>
<keyword evidence="5 13" id="KW-0812">Transmembrane</keyword>
<dbReference type="InterPro" id="IPR027417">
    <property type="entry name" value="P-loop_NTPase"/>
</dbReference>
<reference evidence="15 16" key="1">
    <citation type="submission" date="2024-02" db="EMBL/GenBank/DDBJ databases">
        <title>First report Erwinia aphidicola in onion in Chile.</title>
        <authorList>
            <person name="Valenzuela M."/>
            <person name="Pena M."/>
            <person name="Dutta B."/>
        </authorList>
    </citation>
    <scope>NUCLEOTIDE SEQUENCE [LARGE SCALE GENOMIC DNA]</scope>
    <source>
        <strain evidence="15 16">QCJ3A</strain>
    </source>
</reference>
<evidence type="ECO:0000256" key="3">
    <source>
        <dbReference type="ARBA" id="ARBA00022475"/>
    </source>
</evidence>
<evidence type="ECO:0000313" key="16">
    <source>
        <dbReference type="Proteomes" id="UP001306592"/>
    </source>
</evidence>
<keyword evidence="6" id="KW-0547">Nucleotide-binding</keyword>
<proteinExistence type="inferred from homology"/>
<dbReference type="InterPro" id="IPR003373">
    <property type="entry name" value="Fe2_transport_prot-B"/>
</dbReference>
<evidence type="ECO:0000256" key="13">
    <source>
        <dbReference type="RuleBase" id="RU362098"/>
    </source>
</evidence>
<keyword evidence="16" id="KW-1185">Reference proteome</keyword>
<evidence type="ECO:0000256" key="2">
    <source>
        <dbReference type="ARBA" id="ARBA00022448"/>
    </source>
</evidence>
<name>A0ABU8DFG2_ERWAP</name>
<keyword evidence="8 13" id="KW-0408">Iron</keyword>
<feature type="transmembrane region" description="Helical" evidence="13">
    <location>
        <begin position="720"/>
        <end position="738"/>
    </location>
</feature>
<keyword evidence="11 13" id="KW-0472">Membrane</keyword>
<dbReference type="NCBIfam" id="TIGR00437">
    <property type="entry name" value="feoB"/>
    <property type="match status" value="1"/>
</dbReference>
<dbReference type="InterPro" id="IPR041069">
    <property type="entry name" value="FeoB_Cyto"/>
</dbReference>
<keyword evidence="10 13" id="KW-0342">GTP-binding</keyword>
<dbReference type="EMBL" id="JBANEI010000003">
    <property type="protein sequence ID" value="MEI2681324.1"/>
    <property type="molecule type" value="Genomic_DNA"/>
</dbReference>
<comment type="subcellular location">
    <subcellularLocation>
        <location evidence="13">Cell inner membrane</location>
        <topology evidence="13">Multi-pass membrane protein</topology>
    </subcellularLocation>
    <subcellularLocation>
        <location evidence="1">Cell membrane</location>
        <topology evidence="1">Multi-pass membrane protein</topology>
    </subcellularLocation>
</comment>
<evidence type="ECO:0000256" key="6">
    <source>
        <dbReference type="ARBA" id="ARBA00022741"/>
    </source>
</evidence>
<evidence type="ECO:0000256" key="11">
    <source>
        <dbReference type="ARBA" id="ARBA00023136"/>
    </source>
</evidence>
<dbReference type="InterPro" id="IPR011642">
    <property type="entry name" value="Gate_dom"/>
</dbReference>
<dbReference type="Gene3D" id="3.40.50.300">
    <property type="entry name" value="P-loop containing nucleotide triphosphate hydrolases"/>
    <property type="match status" value="1"/>
</dbReference>
<comment type="caution">
    <text evidence="15">The sequence shown here is derived from an EMBL/GenBank/DDBJ whole genome shotgun (WGS) entry which is preliminary data.</text>
</comment>
<feature type="transmembrane region" description="Helical" evidence="13">
    <location>
        <begin position="339"/>
        <end position="363"/>
    </location>
</feature>
<evidence type="ECO:0000256" key="4">
    <source>
        <dbReference type="ARBA" id="ARBA00022496"/>
    </source>
</evidence>
<gene>
    <name evidence="15" type="primary">feoB</name>
    <name evidence="15" type="ORF">V8N49_06560</name>
</gene>
<keyword evidence="3" id="KW-1003">Cell membrane</keyword>
<feature type="transmembrane region" description="Helical" evidence="13">
    <location>
        <begin position="688"/>
        <end position="708"/>
    </location>
</feature>
<feature type="transmembrane region" description="Helical" evidence="13">
    <location>
        <begin position="417"/>
        <end position="443"/>
    </location>
</feature>
<dbReference type="InterPro" id="IPR011640">
    <property type="entry name" value="Fe2_transport_prot_B_C"/>
</dbReference>
<keyword evidence="9" id="KW-0406">Ion transport</keyword>
<dbReference type="Pfam" id="PF07664">
    <property type="entry name" value="FeoB_C"/>
    <property type="match status" value="1"/>
</dbReference>
<dbReference type="Pfam" id="PF02421">
    <property type="entry name" value="FeoB_N"/>
    <property type="match status" value="1"/>
</dbReference>
<dbReference type="PROSITE" id="PS51711">
    <property type="entry name" value="G_FEOB"/>
    <property type="match status" value="1"/>
</dbReference>
<keyword evidence="2 13" id="KW-0813">Transport</keyword>
<dbReference type="SUPFAM" id="SSF52540">
    <property type="entry name" value="P-loop containing nucleoside triphosphate hydrolases"/>
    <property type="match status" value="1"/>
</dbReference>
<organism evidence="15 16">
    <name type="scientific">Erwinia aphidicola</name>
    <dbReference type="NCBI Taxonomy" id="68334"/>
    <lineage>
        <taxon>Bacteria</taxon>
        <taxon>Pseudomonadati</taxon>
        <taxon>Pseudomonadota</taxon>
        <taxon>Gammaproteobacteria</taxon>
        <taxon>Enterobacterales</taxon>
        <taxon>Erwiniaceae</taxon>
        <taxon>Erwinia</taxon>
    </lineage>
</organism>